<dbReference type="Proteomes" id="UP000286907">
    <property type="component" value="Chromosome"/>
</dbReference>
<sequence>MIDTDKIAELLKSHISQYKIHKDTGFSQGSLSDLRHGKTKIEDLTVKNATKLAKYYDEIHHA</sequence>
<evidence type="ECO:0000313" key="1">
    <source>
        <dbReference type="EMBL" id="QAS70652.1"/>
    </source>
</evidence>
<evidence type="ECO:0000313" key="2">
    <source>
        <dbReference type="Proteomes" id="UP000286907"/>
    </source>
</evidence>
<accession>A0ABX5QPB7</accession>
<gene>
    <name evidence="1" type="ORF">DLJ48_06790</name>
</gene>
<proteinExistence type="predicted"/>
<dbReference type="InterPro" id="IPR010982">
    <property type="entry name" value="Lambda_DNA-bd_dom_sf"/>
</dbReference>
<reference evidence="1 2" key="1">
    <citation type="journal article" date="2019" name="Syst. Appl. Microbiol.">
        <title>Oenococcus sicerae sp. nov., isolated from French cider.</title>
        <authorList>
            <person name="Cousin F.J."/>
            <person name="Le Guellec R."/>
            <person name="Chagnot C."/>
            <person name="Goux D."/>
            <person name="Dalmasso M."/>
            <person name="Laplace J.M."/>
            <person name="Cretenet M."/>
        </authorList>
    </citation>
    <scope>NUCLEOTIDE SEQUENCE [LARGE SCALE GENOMIC DNA]</scope>
    <source>
        <strain evidence="1 2">UCMA 15228</strain>
    </source>
</reference>
<dbReference type="SUPFAM" id="SSF47413">
    <property type="entry name" value="lambda repressor-like DNA-binding domains"/>
    <property type="match status" value="1"/>
</dbReference>
<keyword evidence="2" id="KW-1185">Reference proteome</keyword>
<name>A0ABX5QPB7_9LACO</name>
<protein>
    <submittedName>
        <fullName evidence="1">XRE family transcriptional regulator</fullName>
    </submittedName>
</protein>
<dbReference type="EMBL" id="CP029684">
    <property type="protein sequence ID" value="QAS70652.1"/>
    <property type="molecule type" value="Genomic_DNA"/>
</dbReference>
<organism evidence="1 2">
    <name type="scientific">Oenococcus sicerae</name>
    <dbReference type="NCBI Taxonomy" id="2203724"/>
    <lineage>
        <taxon>Bacteria</taxon>
        <taxon>Bacillati</taxon>
        <taxon>Bacillota</taxon>
        <taxon>Bacilli</taxon>
        <taxon>Lactobacillales</taxon>
        <taxon>Lactobacillaceae</taxon>
        <taxon>Oenococcus</taxon>
    </lineage>
</organism>